<organism evidence="2 3">
    <name type="scientific">Chlamydomonas eustigma</name>
    <dbReference type="NCBI Taxonomy" id="1157962"/>
    <lineage>
        <taxon>Eukaryota</taxon>
        <taxon>Viridiplantae</taxon>
        <taxon>Chlorophyta</taxon>
        <taxon>core chlorophytes</taxon>
        <taxon>Chlorophyceae</taxon>
        <taxon>CS clade</taxon>
        <taxon>Chlamydomonadales</taxon>
        <taxon>Chlamydomonadaceae</taxon>
        <taxon>Chlamydomonas</taxon>
    </lineage>
</organism>
<evidence type="ECO:0000256" key="1">
    <source>
        <dbReference type="SAM" id="MobiDB-lite"/>
    </source>
</evidence>
<accession>A0A250WSW0</accession>
<gene>
    <name evidence="2" type="ORF">CEUSTIGMA_g1377.t1</name>
</gene>
<sequence length="383" mass="44508">MTISNQKNICRIPFVAHASADYEEQLEQEEVVEQHLPTMLRYPFLWNKDGYDENDWRETYEINNKFNQEPDFDDPEWHEKVTDWGEFWNYQKWDTETDGLDDEHDVSGTPVNSPERVMKLFAALKDMRSHSNVQHFAPIANFRENLSIWENPPVPPDVIPQNPAYTISDLRAISEKRRRKDIMDKEWRRRQTLVGLLQYPDPYQLDVRLQEFADVNGLDWSEERTYQLLTMNGLAAKPEAHQACIENPLVPVDYVQTLGVEHIEDTEDFLESLGRLANPREVDDFDQEVLLDAMAFMGWDGDDLAEDILATESAEMLAEQEEFEEEGEDNERDGYDGEGEDREDVEDNEEYDDAGEYEVVEADEGSSFDDELDGGDVADEVDE</sequence>
<dbReference type="Proteomes" id="UP000232323">
    <property type="component" value="Unassembled WGS sequence"/>
</dbReference>
<name>A0A250WSW0_9CHLO</name>
<keyword evidence="3" id="KW-1185">Reference proteome</keyword>
<dbReference type="EMBL" id="BEGY01000005">
    <property type="protein sequence ID" value="GAX73927.1"/>
    <property type="molecule type" value="Genomic_DNA"/>
</dbReference>
<evidence type="ECO:0000313" key="2">
    <source>
        <dbReference type="EMBL" id="GAX73927.1"/>
    </source>
</evidence>
<dbReference type="OrthoDB" id="529845at2759"/>
<proteinExistence type="predicted"/>
<reference evidence="2 3" key="1">
    <citation type="submission" date="2017-08" db="EMBL/GenBank/DDBJ databases">
        <title>Acidophilic green algal genome provides insights into adaptation to an acidic environment.</title>
        <authorList>
            <person name="Hirooka S."/>
            <person name="Hirose Y."/>
            <person name="Kanesaki Y."/>
            <person name="Higuchi S."/>
            <person name="Fujiwara T."/>
            <person name="Onuma R."/>
            <person name="Era A."/>
            <person name="Ohbayashi R."/>
            <person name="Uzuka A."/>
            <person name="Nozaki H."/>
            <person name="Yoshikawa H."/>
            <person name="Miyagishima S.Y."/>
        </authorList>
    </citation>
    <scope>NUCLEOTIDE SEQUENCE [LARGE SCALE GENOMIC DNA]</scope>
    <source>
        <strain evidence="2 3">NIES-2499</strain>
    </source>
</reference>
<evidence type="ECO:0000313" key="3">
    <source>
        <dbReference type="Proteomes" id="UP000232323"/>
    </source>
</evidence>
<protein>
    <submittedName>
        <fullName evidence="2">Uncharacterized protein</fullName>
    </submittedName>
</protein>
<feature type="region of interest" description="Disordered" evidence="1">
    <location>
        <begin position="319"/>
        <end position="383"/>
    </location>
</feature>
<dbReference type="AlphaFoldDB" id="A0A250WSW0"/>
<comment type="caution">
    <text evidence="2">The sequence shown here is derived from an EMBL/GenBank/DDBJ whole genome shotgun (WGS) entry which is preliminary data.</text>
</comment>